<keyword evidence="2" id="KW-1185">Reference proteome</keyword>
<organism evidence="1 2">
    <name type="scientific">Halanaerobium kushneri</name>
    <dbReference type="NCBI Taxonomy" id="56779"/>
    <lineage>
        <taxon>Bacteria</taxon>
        <taxon>Bacillati</taxon>
        <taxon>Bacillota</taxon>
        <taxon>Clostridia</taxon>
        <taxon>Halanaerobiales</taxon>
        <taxon>Halanaerobiaceae</taxon>
        <taxon>Halanaerobium</taxon>
    </lineage>
</organism>
<protein>
    <submittedName>
        <fullName evidence="1">Uncharacterized protein</fullName>
    </submittedName>
</protein>
<sequence length="94" mass="10866">MPRYKVAHIKEQGVDLIIIPLSDSFRFKSNKDKNQITNELQMRASNAGLAGTVVPVWNAGAGRMGFLAPRNWQFFFKSINLQYVYANLNREIYW</sequence>
<accession>A0A1N6RPC3</accession>
<name>A0A1N6RPC3_9FIRM</name>
<dbReference type="RefSeq" id="WP_076543923.1">
    <property type="nucleotide sequence ID" value="NZ_FTNC01000003.1"/>
</dbReference>
<dbReference type="Proteomes" id="UP000185669">
    <property type="component" value="Unassembled WGS sequence"/>
</dbReference>
<evidence type="ECO:0000313" key="1">
    <source>
        <dbReference type="EMBL" id="SIQ30645.1"/>
    </source>
</evidence>
<proteinExistence type="predicted"/>
<reference evidence="2" key="1">
    <citation type="submission" date="2017-01" db="EMBL/GenBank/DDBJ databases">
        <authorList>
            <person name="Varghese N."/>
            <person name="Submissions S."/>
        </authorList>
    </citation>
    <scope>NUCLEOTIDE SEQUENCE [LARGE SCALE GENOMIC DNA]</scope>
    <source>
        <strain evidence="2">ATCC 700103</strain>
    </source>
</reference>
<dbReference type="OrthoDB" id="9134346at2"/>
<dbReference type="EMBL" id="FTNC01000003">
    <property type="protein sequence ID" value="SIQ30645.1"/>
    <property type="molecule type" value="Genomic_DNA"/>
</dbReference>
<dbReference type="AlphaFoldDB" id="A0A1N6RPC3"/>
<gene>
    <name evidence="1" type="ORF">SAMN05421834_10366</name>
</gene>
<evidence type="ECO:0000313" key="2">
    <source>
        <dbReference type="Proteomes" id="UP000185669"/>
    </source>
</evidence>